<reference evidence="2" key="1">
    <citation type="submission" date="2017-10" db="EMBL/GenBank/DDBJ databases">
        <title>Massilia psychrophilum sp. nov., a novel purple-pigmented bacterium isolated from Tianshan glacier, Xinjiang Municipality, China.</title>
        <authorList>
            <person name="Wang H."/>
        </authorList>
    </citation>
    <scope>NUCLEOTIDE SEQUENCE [LARGE SCALE GENOMIC DNA]</scope>
    <source>
        <strain evidence="2">B2</strain>
    </source>
</reference>
<evidence type="ECO:0000313" key="2">
    <source>
        <dbReference type="EMBL" id="ATQ76324.1"/>
    </source>
</evidence>
<feature type="domain" description="DUF8082" evidence="1">
    <location>
        <begin position="133"/>
        <end position="191"/>
    </location>
</feature>
<keyword evidence="3" id="KW-1185">Reference proteome</keyword>
<dbReference type="Proteomes" id="UP000229897">
    <property type="component" value="Chromosome"/>
</dbReference>
<organism evidence="2 3">
    <name type="scientific">Massilia violaceinigra</name>
    <dbReference type="NCBI Taxonomy" id="2045208"/>
    <lineage>
        <taxon>Bacteria</taxon>
        <taxon>Pseudomonadati</taxon>
        <taxon>Pseudomonadota</taxon>
        <taxon>Betaproteobacteria</taxon>
        <taxon>Burkholderiales</taxon>
        <taxon>Oxalobacteraceae</taxon>
        <taxon>Telluria group</taxon>
        <taxon>Massilia</taxon>
    </lineage>
</organism>
<evidence type="ECO:0000259" key="1">
    <source>
        <dbReference type="Pfam" id="PF26309"/>
    </source>
</evidence>
<dbReference type="KEGG" id="mass:CR152_18660"/>
<sequence length="196" mass="20837">MSQPEFMPFIDVVDQIAGFCSQRVTGTALLISDDNRMAQVHLQAGKIVFILCRGRRGRDGLAIMRTMQNARLTLDKAGVVNADGLDWPTEIVLGYLDGTLDDLPGSGVLGGAAPRPAAAAPRPAATPGLTADIKTTLQRCLVKYVGPMAEIVCSDHFDGATDVRAVVMALAKEIPNDDQAAKFKVDVAKALDMPAF</sequence>
<accession>A0A2D2DMW8</accession>
<gene>
    <name evidence="2" type="ORF">CR152_18660</name>
</gene>
<protein>
    <recommendedName>
        <fullName evidence="1">DUF8082 domain-containing protein</fullName>
    </recommendedName>
</protein>
<dbReference type="EMBL" id="CP024608">
    <property type="protein sequence ID" value="ATQ76324.1"/>
    <property type="molecule type" value="Genomic_DNA"/>
</dbReference>
<evidence type="ECO:0000313" key="3">
    <source>
        <dbReference type="Proteomes" id="UP000229897"/>
    </source>
</evidence>
<dbReference type="AlphaFoldDB" id="A0A2D2DMW8"/>
<name>A0A2D2DMW8_9BURK</name>
<dbReference type="Pfam" id="PF26309">
    <property type="entry name" value="DUF8082"/>
    <property type="match status" value="1"/>
</dbReference>
<proteinExistence type="predicted"/>
<dbReference type="InterPro" id="IPR058395">
    <property type="entry name" value="DUF8082"/>
</dbReference>